<feature type="region of interest" description="Disordered" evidence="7">
    <location>
        <begin position="188"/>
        <end position="208"/>
    </location>
</feature>
<keyword evidence="1" id="KW-0328">Glycosyltransferase</keyword>
<reference evidence="9 10" key="1">
    <citation type="submission" date="2021-06" db="EMBL/GenBank/DDBJ databases">
        <authorList>
            <person name="Palmer J.M."/>
        </authorList>
    </citation>
    <scope>NUCLEOTIDE SEQUENCE [LARGE SCALE GENOMIC DNA]</scope>
    <source>
        <strain evidence="9 10">XC_2019</strain>
        <tissue evidence="9">Muscle</tissue>
    </source>
</reference>
<protein>
    <recommendedName>
        <fullName evidence="8">PARP catalytic domain-containing protein</fullName>
    </recommendedName>
</protein>
<dbReference type="PANTHER" id="PTHR21328">
    <property type="entry name" value="POLY ADP-RIBOSE POLYMERASE FAMILY, MEMBER PARP"/>
    <property type="match status" value="1"/>
</dbReference>
<keyword evidence="2" id="KW-0808">Transferase</keyword>
<evidence type="ECO:0000256" key="2">
    <source>
        <dbReference type="ARBA" id="ARBA00022679"/>
    </source>
</evidence>
<comment type="caution">
    <text evidence="9">The sequence shown here is derived from an EMBL/GenBank/DDBJ whole genome shotgun (WGS) entry which is preliminary data.</text>
</comment>
<feature type="region of interest" description="Disordered" evidence="7">
    <location>
        <begin position="133"/>
        <end position="152"/>
    </location>
</feature>
<evidence type="ECO:0000256" key="5">
    <source>
        <dbReference type="ARBA" id="ARBA00023027"/>
    </source>
</evidence>
<feature type="non-terminal residue" evidence="9">
    <location>
        <position position="1"/>
    </location>
</feature>
<name>A0ABV0RV96_9TELE</name>
<gene>
    <name evidence="9" type="ORF">XENOCAPTIV_007320</name>
</gene>
<organism evidence="9 10">
    <name type="scientific">Xenoophorus captivus</name>
    <dbReference type="NCBI Taxonomy" id="1517983"/>
    <lineage>
        <taxon>Eukaryota</taxon>
        <taxon>Metazoa</taxon>
        <taxon>Chordata</taxon>
        <taxon>Craniata</taxon>
        <taxon>Vertebrata</taxon>
        <taxon>Euteleostomi</taxon>
        <taxon>Actinopterygii</taxon>
        <taxon>Neopterygii</taxon>
        <taxon>Teleostei</taxon>
        <taxon>Neoteleostei</taxon>
        <taxon>Acanthomorphata</taxon>
        <taxon>Ovalentaria</taxon>
        <taxon>Atherinomorphae</taxon>
        <taxon>Cyprinodontiformes</taxon>
        <taxon>Goodeidae</taxon>
        <taxon>Xenoophorus</taxon>
    </lineage>
</organism>
<dbReference type="PROSITE" id="PS51059">
    <property type="entry name" value="PARP_CATALYTIC"/>
    <property type="match status" value="1"/>
</dbReference>
<dbReference type="Proteomes" id="UP001434883">
    <property type="component" value="Unassembled WGS sequence"/>
</dbReference>
<keyword evidence="5" id="KW-0520">NAD</keyword>
<feature type="domain" description="PARP catalytic" evidence="8">
    <location>
        <begin position="1"/>
        <end position="118"/>
    </location>
</feature>
<evidence type="ECO:0000313" key="9">
    <source>
        <dbReference type="EMBL" id="MEQ2211572.1"/>
    </source>
</evidence>
<dbReference type="SUPFAM" id="SSF56399">
    <property type="entry name" value="ADP-ribosylation"/>
    <property type="match status" value="1"/>
</dbReference>
<dbReference type="InterPro" id="IPR051838">
    <property type="entry name" value="ARTD_PARP"/>
</dbReference>
<evidence type="ECO:0000313" key="10">
    <source>
        <dbReference type="Proteomes" id="UP001434883"/>
    </source>
</evidence>
<dbReference type="Gene3D" id="3.90.228.10">
    <property type="match status" value="1"/>
</dbReference>
<evidence type="ECO:0000256" key="7">
    <source>
        <dbReference type="SAM" id="MobiDB-lite"/>
    </source>
</evidence>
<accession>A0ABV0RV96</accession>
<sequence length="208" mass="23220">LHGAAYGKGIYLSPISSISFGYSGMGKGQHRMPTKDELVQRYNRMNTIPQSRPIQSRFLQSRNLNCIALCEVMVIMALMKGSSAGEKRIKPDFAQFYKQQKGAVFLHGHSSRPTSRFAVAFFAYLTYTPADPQTPAGEQAHTPLSGPRLQRQSVTGVTEKVSGLTGREGVSFELRLCGLLCRLQRPSSQRQRAGQDQGQVCWPRRRDR</sequence>
<comment type="similarity">
    <text evidence="6">Belongs to the ARTD/PARP family.</text>
</comment>
<evidence type="ECO:0000256" key="4">
    <source>
        <dbReference type="ARBA" id="ARBA00022765"/>
    </source>
</evidence>
<proteinExistence type="inferred from homology"/>
<keyword evidence="4" id="KW-0013">ADP-ribosylation</keyword>
<keyword evidence="10" id="KW-1185">Reference proteome</keyword>
<evidence type="ECO:0000259" key="8">
    <source>
        <dbReference type="PROSITE" id="PS51059"/>
    </source>
</evidence>
<evidence type="ECO:0000256" key="6">
    <source>
        <dbReference type="ARBA" id="ARBA00024347"/>
    </source>
</evidence>
<keyword evidence="3" id="KW-0548">Nucleotidyltransferase</keyword>
<dbReference type="EMBL" id="JAHRIN010058998">
    <property type="protein sequence ID" value="MEQ2211572.1"/>
    <property type="molecule type" value="Genomic_DNA"/>
</dbReference>
<evidence type="ECO:0000256" key="3">
    <source>
        <dbReference type="ARBA" id="ARBA00022695"/>
    </source>
</evidence>
<feature type="compositionally biased region" description="Polar residues" evidence="7">
    <location>
        <begin position="188"/>
        <end position="198"/>
    </location>
</feature>
<evidence type="ECO:0000256" key="1">
    <source>
        <dbReference type="ARBA" id="ARBA00022676"/>
    </source>
</evidence>
<dbReference type="InterPro" id="IPR012317">
    <property type="entry name" value="Poly(ADP-ribose)pol_cat_dom"/>
</dbReference>